<organism evidence="3 4">
    <name type="scientific">Saimiri boliviensis boliviensis</name>
    <name type="common">Bolivian squirrel monkey</name>
    <dbReference type="NCBI Taxonomy" id="39432"/>
    <lineage>
        <taxon>Eukaryota</taxon>
        <taxon>Metazoa</taxon>
        <taxon>Chordata</taxon>
        <taxon>Craniata</taxon>
        <taxon>Vertebrata</taxon>
        <taxon>Euteleostomi</taxon>
        <taxon>Mammalia</taxon>
        <taxon>Eutheria</taxon>
        <taxon>Euarchontoglires</taxon>
        <taxon>Primates</taxon>
        <taxon>Haplorrhini</taxon>
        <taxon>Platyrrhini</taxon>
        <taxon>Cebidae</taxon>
        <taxon>Saimiriinae</taxon>
        <taxon>Saimiri</taxon>
    </lineage>
</organism>
<gene>
    <name evidence="3" type="primary">PATE4</name>
</gene>
<feature type="chain" id="PRO_5014374410" evidence="1">
    <location>
        <begin position="21"/>
        <end position="60"/>
    </location>
</feature>
<keyword evidence="1" id="KW-0732">Signal</keyword>
<evidence type="ECO:0000256" key="1">
    <source>
        <dbReference type="SAM" id="SignalP"/>
    </source>
</evidence>
<dbReference type="GeneTree" id="ENSGT00550000076001"/>
<dbReference type="Pfam" id="PF00021">
    <property type="entry name" value="UPAR_LY6"/>
    <property type="match status" value="1"/>
</dbReference>
<evidence type="ECO:0000313" key="3">
    <source>
        <dbReference type="Ensembl" id="ENSSBOP00000013622.1"/>
    </source>
</evidence>
<proteinExistence type="predicted"/>
<feature type="domain" description="UPAR/Ly6" evidence="2">
    <location>
        <begin position="16"/>
        <end position="59"/>
    </location>
</feature>
<reference evidence="3" key="2">
    <citation type="submission" date="2025-09" db="UniProtKB">
        <authorList>
            <consortium name="Ensembl"/>
        </authorList>
    </citation>
    <scope>IDENTIFICATION</scope>
</reference>
<evidence type="ECO:0000313" key="4">
    <source>
        <dbReference type="Proteomes" id="UP000233220"/>
    </source>
</evidence>
<sequence length="60" mass="7239">MRKMKTLLLVSLFLLYLQEGEKHMYSTHMCKRKCREEESYKKKGLLRVTLCCDKNFCNAF</sequence>
<dbReference type="Ensembl" id="ENSSBOT00000030417.1">
    <property type="protein sequence ID" value="ENSSBOP00000013622.1"/>
    <property type="gene ID" value="ENSSBOG00000023583.1"/>
</dbReference>
<protein>
    <submittedName>
        <fullName evidence="3">Prostate and testis expressed 4</fullName>
    </submittedName>
</protein>
<name>A0A2K6T1S7_SAIBB</name>
<accession>A0A2K6T1S7</accession>
<keyword evidence="4" id="KW-1185">Reference proteome</keyword>
<evidence type="ECO:0000259" key="2">
    <source>
        <dbReference type="Pfam" id="PF00021"/>
    </source>
</evidence>
<dbReference type="Proteomes" id="UP000233220">
    <property type="component" value="Unplaced"/>
</dbReference>
<dbReference type="InterPro" id="IPR016054">
    <property type="entry name" value="LY6_UPA_recep-like"/>
</dbReference>
<dbReference type="AlphaFoldDB" id="A0A2K6T1S7"/>
<feature type="signal peptide" evidence="1">
    <location>
        <begin position="1"/>
        <end position="20"/>
    </location>
</feature>
<reference evidence="3" key="1">
    <citation type="submission" date="2025-08" db="UniProtKB">
        <authorList>
            <consortium name="Ensembl"/>
        </authorList>
    </citation>
    <scope>IDENTIFICATION</scope>
</reference>